<gene>
    <name evidence="1" type="ORF">LOK49_LG09G02274</name>
</gene>
<keyword evidence="2" id="KW-1185">Reference proteome</keyword>
<accession>A0ACC0GJA3</accession>
<reference evidence="1 2" key="1">
    <citation type="journal article" date="2022" name="Plant J.">
        <title>Chromosome-level genome of Camellia lanceoleosa provides a valuable resource for understanding genome evolution and self-incompatibility.</title>
        <authorList>
            <person name="Gong W."/>
            <person name="Xiao S."/>
            <person name="Wang L."/>
            <person name="Liao Z."/>
            <person name="Chang Y."/>
            <person name="Mo W."/>
            <person name="Hu G."/>
            <person name="Li W."/>
            <person name="Zhao G."/>
            <person name="Zhu H."/>
            <person name="Hu X."/>
            <person name="Ji K."/>
            <person name="Xiang X."/>
            <person name="Song Q."/>
            <person name="Yuan D."/>
            <person name="Jin S."/>
            <person name="Zhang L."/>
        </authorList>
    </citation>
    <scope>NUCLEOTIDE SEQUENCE [LARGE SCALE GENOMIC DNA]</scope>
    <source>
        <strain evidence="1">SQ_2022a</strain>
    </source>
</reference>
<dbReference type="Proteomes" id="UP001060215">
    <property type="component" value="Chromosome 8"/>
</dbReference>
<protein>
    <submittedName>
        <fullName evidence="1">F-box/kelch-repeat protein</fullName>
    </submittedName>
</protein>
<proteinExistence type="predicted"/>
<evidence type="ECO:0000313" key="2">
    <source>
        <dbReference type="Proteomes" id="UP001060215"/>
    </source>
</evidence>
<comment type="caution">
    <text evidence="1">The sequence shown here is derived from an EMBL/GenBank/DDBJ whole genome shotgun (WGS) entry which is preliminary data.</text>
</comment>
<dbReference type="EMBL" id="CM045765">
    <property type="protein sequence ID" value="KAI8000255.1"/>
    <property type="molecule type" value="Genomic_DNA"/>
</dbReference>
<sequence length="457" mass="51382">MQRVRVSAQQAPVHKLGDSQMTLSPKFRLAAVQSSLLDLSLEFELSLRVRGEPLIPGLHDDIALNCLLRLPVASHAACRAVCKRWYHLLSSKERFFTRRKELRLFNPWLFRFAFHKCTGKIQWHVCFVPHDGTLFVCGGVVSGVDCPLNLVLKYEMQKNRWTVMKKMNMARSFFLQWRVDGMIYVAGGNSTDLFELDSAEVLDPTKDTWRPIASMGANMASYDAAVLNGKLLVTEGWFWPFYVLPRGQVYDPRTDNWECMPIGLREGWTGSSIVIFGQLFVVSEHERTKLKFYDADTDSWDSVEGPPLPEQICKPFSVNCSDTRIFVVGRNLHVAVGHISRLNSISTFEKKLSFSVQWQVVDAPEAFADLTPSSAQKNEEERVTTVVIAIAGLVLGWAAIEIACKPCLEKGREAIDRNLNPDYDPDDDNIRAPLISNPPPVDAADDSDSTSSLIKAV</sequence>
<evidence type="ECO:0000313" key="1">
    <source>
        <dbReference type="EMBL" id="KAI8000255.1"/>
    </source>
</evidence>
<organism evidence="1 2">
    <name type="scientific">Camellia lanceoleosa</name>
    <dbReference type="NCBI Taxonomy" id="1840588"/>
    <lineage>
        <taxon>Eukaryota</taxon>
        <taxon>Viridiplantae</taxon>
        <taxon>Streptophyta</taxon>
        <taxon>Embryophyta</taxon>
        <taxon>Tracheophyta</taxon>
        <taxon>Spermatophyta</taxon>
        <taxon>Magnoliopsida</taxon>
        <taxon>eudicotyledons</taxon>
        <taxon>Gunneridae</taxon>
        <taxon>Pentapetalae</taxon>
        <taxon>asterids</taxon>
        <taxon>Ericales</taxon>
        <taxon>Theaceae</taxon>
        <taxon>Camellia</taxon>
    </lineage>
</organism>
<name>A0ACC0GJA3_9ERIC</name>